<dbReference type="AlphaFoldDB" id="A0A8H7AQS5"/>
<dbReference type="GO" id="GO:0045893">
    <property type="term" value="P:positive regulation of DNA-templated transcription"/>
    <property type="evidence" value="ECO:0007669"/>
    <property type="project" value="TreeGrafter"/>
</dbReference>
<evidence type="ECO:0000256" key="8">
    <source>
        <dbReference type="ARBA" id="ARBA00023242"/>
    </source>
</evidence>
<dbReference type="GO" id="GO:0017056">
    <property type="term" value="F:structural constituent of nuclear pore"/>
    <property type="evidence" value="ECO:0007669"/>
    <property type="project" value="TreeGrafter"/>
</dbReference>
<evidence type="ECO:0000256" key="1">
    <source>
        <dbReference type="ARBA" id="ARBA00004567"/>
    </source>
</evidence>
<evidence type="ECO:0000256" key="6">
    <source>
        <dbReference type="ARBA" id="ARBA00023010"/>
    </source>
</evidence>
<keyword evidence="5 9" id="KW-0653">Protein transport</keyword>
<dbReference type="GO" id="GO:0031080">
    <property type="term" value="C:nuclear pore outer ring"/>
    <property type="evidence" value="ECO:0007669"/>
    <property type="project" value="TreeGrafter"/>
</dbReference>
<dbReference type="GO" id="GO:0031965">
    <property type="term" value="C:nuclear membrane"/>
    <property type="evidence" value="ECO:0007669"/>
    <property type="project" value="UniProtKB-UniRule"/>
</dbReference>
<keyword evidence="12" id="KW-1185">Reference proteome</keyword>
<dbReference type="GO" id="GO:0006406">
    <property type="term" value="P:mRNA export from nucleus"/>
    <property type="evidence" value="ECO:0007669"/>
    <property type="project" value="TreeGrafter"/>
</dbReference>
<comment type="subcellular location">
    <subcellularLocation>
        <location evidence="1 9">Nucleus</location>
        <location evidence="1 9">Nuclear pore complex</location>
    </subcellularLocation>
</comment>
<keyword evidence="6 9" id="KW-0811">Translocation</keyword>
<comment type="caution">
    <text evidence="11">The sequence shown here is derived from an EMBL/GenBank/DDBJ whole genome shotgun (WGS) entry which is preliminary data.</text>
</comment>
<organism evidence="11 12">
    <name type="scientific">Endocarpon pusillum</name>
    <dbReference type="NCBI Taxonomy" id="364733"/>
    <lineage>
        <taxon>Eukaryota</taxon>
        <taxon>Fungi</taxon>
        <taxon>Dikarya</taxon>
        <taxon>Ascomycota</taxon>
        <taxon>Pezizomycotina</taxon>
        <taxon>Eurotiomycetes</taxon>
        <taxon>Chaetothyriomycetidae</taxon>
        <taxon>Verrucariales</taxon>
        <taxon>Verrucariaceae</taxon>
        <taxon>Endocarpon</taxon>
    </lineage>
</organism>
<dbReference type="Proteomes" id="UP000606974">
    <property type="component" value="Unassembled WGS sequence"/>
</dbReference>
<feature type="compositionally biased region" description="Polar residues" evidence="10">
    <location>
        <begin position="189"/>
        <end position="204"/>
    </location>
</feature>
<evidence type="ECO:0000313" key="11">
    <source>
        <dbReference type="EMBL" id="KAF7512609.1"/>
    </source>
</evidence>
<dbReference type="EMBL" id="JAACFV010000011">
    <property type="protein sequence ID" value="KAF7512609.1"/>
    <property type="molecule type" value="Genomic_DNA"/>
</dbReference>
<protein>
    <recommendedName>
        <fullName evidence="9">Nuclear pore complex protein Nup85</fullName>
    </recommendedName>
</protein>
<reference evidence="11" key="1">
    <citation type="submission" date="2020-02" db="EMBL/GenBank/DDBJ databases">
        <authorList>
            <person name="Palmer J.M."/>
        </authorList>
    </citation>
    <scope>NUCLEOTIDE SEQUENCE</scope>
    <source>
        <strain evidence="11">EPUS1.4</strain>
        <tissue evidence="11">Thallus</tissue>
    </source>
</reference>
<feature type="compositionally biased region" description="Basic and acidic residues" evidence="10">
    <location>
        <begin position="119"/>
        <end position="132"/>
    </location>
</feature>
<feature type="compositionally biased region" description="Acidic residues" evidence="10">
    <location>
        <begin position="133"/>
        <end position="146"/>
    </location>
</feature>
<keyword evidence="9" id="KW-0472">Membrane</keyword>
<comment type="function">
    <text evidence="9">Functions as a component of the nuclear pore complex (NPC).</text>
</comment>
<feature type="compositionally biased region" description="Polar residues" evidence="10">
    <location>
        <begin position="1001"/>
        <end position="1010"/>
    </location>
</feature>
<evidence type="ECO:0000256" key="7">
    <source>
        <dbReference type="ARBA" id="ARBA00023132"/>
    </source>
</evidence>
<name>A0A8H7AQS5_9EURO</name>
<dbReference type="InterPro" id="IPR011502">
    <property type="entry name" value="Nucleoporin_Nup85"/>
</dbReference>
<accession>A0A8H7AQS5</accession>
<keyword evidence="4 9" id="KW-0509">mRNA transport</keyword>
<comment type="subunit">
    <text evidence="9">Component of the nuclear pore complex (NPC).</text>
</comment>
<evidence type="ECO:0000256" key="2">
    <source>
        <dbReference type="ARBA" id="ARBA00005573"/>
    </source>
</evidence>
<evidence type="ECO:0000256" key="9">
    <source>
        <dbReference type="RuleBase" id="RU365073"/>
    </source>
</evidence>
<sequence length="1103" mass="119577">MSTFQVPFSSSPPATPDTKSQFSRGASTLSDMADNPSTTPAGPPPNSAASFTPAGPPPSTIFGSSHFGSDVGKLKFTKPIPQAETRHFPTFLPPRTKNGTPGGLLGKNNFGLASSSILSHEDSLDQSRSQEPDHEDEDGFGGDYDESMQLGESAGNYGQAGSPAFKGFTAINNGDARSELRSSLLDSLPNPTKRSKLQQSTRSKGSAIMARQLPRKGKPDVISNLARDLASRTQPATVTEPDPMIIRTEDIMVELHQQMDSAQDDDAMQGILAVRSLELMRLWNSCAPPEQNLGEGIGPGSGANALQNATYLSSLLLALRHPPLLYLPAGATGRAPGSKTLTAPTRPIPIPKVLVDWLNRYHISYDDLLDAVRSTRPNCTAHESFWDVAFGMLVRGQVLHVIQLFSDADFQHAGSALDDGEDEPGYHGAQLQAVQSAVDRARELLRGCPATKGDWQIHSPDWDLFRKRVSSELEHLATSGGVEDEEEASNTFQAENFGLQKTGRLLPRSTQAAHRQLPWSIYQKLKVFYGILLGSADEIIAQSQDWLEATAALTVWWDGTEDLNITTWSINVGRAQRADASDVIEDPYLARISAAFLCVTDPDYEDSFYINSLSPLEVGLASILQGNSQGVLSSLRTFSLVIAASVAEIGSLAGWLKPAQAHNAPGLDQEDLIVLSYGGKSQGITKDDILLRYSRQLYDRQEFVDDEDAREGWELAISVASRTDDRQLATDTITNFLNQLHLDSQDRLDKLLALCSSLGLEAEARKVSERFADHLSSSTTLYGPALLCYARSHASAKIRQLMDLLVSYCLVQSAAYPPNSELDEDLRVLAENPKRALSKLNQVDAEAAAMLQFYLAGYACLRRFYNLRDEEMLAKAEGRTPNPKSCFARKKAAAKALTAVINSAADAIYGGLYDAERESAIQVDGLLTLLGEVTALLGGGEGEPEPRVLTAAQMYDILAAIEHLQTVNQRVFEATEDCLSAALRNYRGSAPPSPRAMLKKSVSSATEDGSTGTAFSFSLLGSEMLASRAGGAEGGGGKSIGSSGVLVPAKVDRGWDWRRRFADKEEDEKAGHQFRGHDLLAYLRRRIAMELALAELDEGEAWA</sequence>
<feature type="compositionally biased region" description="Polar residues" evidence="10">
    <location>
        <begin position="1"/>
        <end position="40"/>
    </location>
</feature>
<dbReference type="Pfam" id="PF07575">
    <property type="entry name" value="Nucleopor_Nup85"/>
    <property type="match status" value="1"/>
</dbReference>
<keyword evidence="7 9" id="KW-0906">Nuclear pore complex</keyword>
<evidence type="ECO:0000256" key="3">
    <source>
        <dbReference type="ARBA" id="ARBA00022448"/>
    </source>
</evidence>
<feature type="region of interest" description="Disordered" evidence="10">
    <location>
        <begin position="185"/>
        <end position="207"/>
    </location>
</feature>
<evidence type="ECO:0000313" key="12">
    <source>
        <dbReference type="Proteomes" id="UP000606974"/>
    </source>
</evidence>
<evidence type="ECO:0000256" key="4">
    <source>
        <dbReference type="ARBA" id="ARBA00022816"/>
    </source>
</evidence>
<evidence type="ECO:0000256" key="10">
    <source>
        <dbReference type="SAM" id="MobiDB-lite"/>
    </source>
</evidence>
<dbReference type="PANTHER" id="PTHR13373">
    <property type="entry name" value="FROUNT PROTEIN-RELATED"/>
    <property type="match status" value="1"/>
</dbReference>
<keyword evidence="3 9" id="KW-0813">Transport</keyword>
<dbReference type="GO" id="GO:0006606">
    <property type="term" value="P:protein import into nucleus"/>
    <property type="evidence" value="ECO:0007669"/>
    <property type="project" value="TreeGrafter"/>
</dbReference>
<proteinExistence type="inferred from homology"/>
<feature type="region of interest" description="Disordered" evidence="10">
    <location>
        <begin position="989"/>
        <end position="1010"/>
    </location>
</feature>
<dbReference type="OrthoDB" id="5422384at2759"/>
<feature type="region of interest" description="Disordered" evidence="10">
    <location>
        <begin position="1"/>
        <end position="159"/>
    </location>
</feature>
<gene>
    <name evidence="11" type="ORF">GJ744_000870</name>
</gene>
<comment type="similarity">
    <text evidence="2 9">Belongs to the nucleoporin Nup85 family.</text>
</comment>
<evidence type="ECO:0000256" key="5">
    <source>
        <dbReference type="ARBA" id="ARBA00022927"/>
    </source>
</evidence>
<keyword evidence="8 9" id="KW-0539">Nucleus</keyword>
<dbReference type="PANTHER" id="PTHR13373:SF21">
    <property type="entry name" value="NUCLEAR PORE COMPLEX PROTEIN NUP85"/>
    <property type="match status" value="1"/>
</dbReference>